<keyword evidence="3" id="KW-0934">Plastid</keyword>
<dbReference type="PANTHER" id="PTHR23076">
    <property type="entry name" value="METALLOPROTEASE M41 FTSH"/>
    <property type="match status" value="1"/>
</dbReference>
<dbReference type="Gene3D" id="1.10.8.60">
    <property type="match status" value="1"/>
</dbReference>
<dbReference type="RefSeq" id="YP_009105296.1">
    <property type="nucleotide sequence ID" value="NC_025530.1"/>
</dbReference>
<accession>A0A097KL24</accession>
<dbReference type="AlphaFoldDB" id="A0A097KL24"/>
<organism evidence="3">
    <name type="scientific">Pedinomonas tuberculata</name>
    <dbReference type="NCBI Taxonomy" id="160064"/>
    <lineage>
        <taxon>Eukaryota</taxon>
        <taxon>Viridiplantae</taxon>
        <taxon>Chlorophyta</taxon>
        <taxon>core chlorophytes</taxon>
        <taxon>Pedinophyceae</taxon>
        <taxon>Pedinomonadales</taxon>
        <taxon>Pedinomonadaceae</taxon>
        <taxon>Pedinomonas</taxon>
    </lineage>
</organism>
<dbReference type="Pfam" id="PF00004">
    <property type="entry name" value="AAA"/>
    <property type="match status" value="2"/>
</dbReference>
<dbReference type="GeneID" id="22159112"/>
<name>A0A097KL24_9CHLO</name>
<dbReference type="PROSITE" id="PS00674">
    <property type="entry name" value="AAA"/>
    <property type="match status" value="1"/>
</dbReference>
<evidence type="ECO:0000256" key="1">
    <source>
        <dbReference type="SAM" id="Phobius"/>
    </source>
</evidence>
<evidence type="ECO:0000259" key="2">
    <source>
        <dbReference type="SMART" id="SM00382"/>
    </source>
</evidence>
<dbReference type="GO" id="GO:0016887">
    <property type="term" value="F:ATP hydrolysis activity"/>
    <property type="evidence" value="ECO:0007669"/>
    <property type="project" value="InterPro"/>
</dbReference>
<keyword evidence="1" id="KW-1133">Transmembrane helix</keyword>
<dbReference type="Gene3D" id="3.40.50.300">
    <property type="entry name" value="P-loop containing nucleotide triphosphate hydrolases"/>
    <property type="match status" value="2"/>
</dbReference>
<sequence length="1279" mass="148634">MSLTNTSKKYFSLFFDIFCFAFIKAYLNLKDSKELTKENITKSLTLVNFFCFWLSVFPFLSFVSTFYFSGKLETISLNFPGLIKNSNQVFWETLLTPFDYSEKLTNTLKNVDIHSNAILLNHTKINPSIQTLVECYEHSNKTNKNQSFPILKELKPRELTNPKNLDLLQFRDLDEIPYKLESNIRNFKEDNTKIFNSENNSDFLKILNKKNFLSNSTNIKSKNFKLALVKEKNKLRLIKTKPFLNSFQPTFFTNREEIRLNEWKNFSHANELLLRYFRSTIVTFNSIELEKSLKAEVDFIRPRSMTWYNYPDMNTNQIWRFELNQAYSKDNSVNSITVASYPKSIYFSEFSTIPFKTKIVSPYFDVIKLNNDDSTSYVLKHNFQNSDLFVENKKEFQTSFFENVIQNNVESNKSLYFFANLTKEGIETLNGLNQKIKSEQKEKQLLNLNHSIVQTSSFFGLPDSELNESEIKKIYDPKFSDILGENYSNLIQLSDLRTGEILYYYSNRLNKNPKNLVQNEEITKNRKNVTLNFSNQLIKLNNPLFEYSSNLYKRELSSYWKNKLKFNETDEFLTIHESINLNSIFSISLLGFLISTFLILKTAYADYAKEFSSYLLDLISSGKGLPLDPSTIEWLNQELGIEEKKGGIRVFAKGFSQKRFTDIAGIKFLLPELSELVWFLRNKGRKFSVTQLASKSVLLVGPPGTGKTLLVQALAAEAEVPVVAQSTSVLSGMSQDLTPGDAIRMAFQKARSLAPCILFLDELDSLGLKRDSLLLNQSEQNLATDVGVQSNKTNFFEKTKVLENDVVEISNSWIENKSDYLTNQLRINITNDFNQRKQQERDQVAALTQLLIEIDGVQSNNGILVIGATNRPNVLDPALTRPGRFSKILSLPLPDKPKRVEVLKIYSKQLGWSNLDSREWEYLAQRTKGFSAGDLSAITNQSAILAILKDSKHTLETFENAITILTTYPREKIKKNFEKFDPYFSQREVYYKVSQTIYNYIFKVEGKNAFIELVSRDPNPRQSQISANLNQDKNRLRIRFELENILSFLLAGKAGEILMLLTSKQKDSFYWESDLAKKDFHEATGLIVTMLQDWSLYASKHYAQKFVNIPMNQNDLEYRKNEEVYELLVETSKYLEQQLVNEFKFPVSESLSQKAHWKTDVVQEISNIDGLFAEWSRFHLPDPQETDRNPEWIPPEEYYHQNETKRLDFSNPSVIKDFKIRYFELLLIERDHHAQSILLSSFNKAFLFLEVNRELLDTLSSFLLKRKILRDFEIEKLIF</sequence>
<dbReference type="GO" id="GO:0051301">
    <property type="term" value="P:cell division"/>
    <property type="evidence" value="ECO:0007669"/>
    <property type="project" value="UniProtKB-KW"/>
</dbReference>
<proteinExistence type="predicted"/>
<dbReference type="GO" id="GO:0005524">
    <property type="term" value="F:ATP binding"/>
    <property type="evidence" value="ECO:0007669"/>
    <property type="project" value="InterPro"/>
</dbReference>
<feature type="transmembrane region" description="Helical" evidence="1">
    <location>
        <begin position="49"/>
        <end position="68"/>
    </location>
</feature>
<keyword evidence="3" id="KW-0150">Chloroplast</keyword>
<keyword evidence="3" id="KW-0132">Cell division</keyword>
<keyword evidence="1" id="KW-0472">Membrane</keyword>
<dbReference type="SUPFAM" id="SSF52540">
    <property type="entry name" value="P-loop containing nucleoside triphosphate hydrolases"/>
    <property type="match status" value="1"/>
</dbReference>
<dbReference type="InterPro" id="IPR003959">
    <property type="entry name" value="ATPase_AAA_core"/>
</dbReference>
<reference evidence="3" key="1">
    <citation type="journal article" date="2014" name="BMC Evol. Biol.">
        <title>Chloroplast phylogenomic analysis resolves deep-level relationships within the green algal class Trebouxiophyceae.</title>
        <authorList>
            <person name="Lemieux C."/>
            <person name="Otis C."/>
            <person name="Turmel M."/>
        </authorList>
    </citation>
    <scope>NUCLEOTIDE SEQUENCE</scope>
</reference>
<dbReference type="InterPro" id="IPR003960">
    <property type="entry name" value="ATPase_AAA_CS"/>
</dbReference>
<dbReference type="GO" id="GO:0006508">
    <property type="term" value="P:proteolysis"/>
    <property type="evidence" value="ECO:0007669"/>
    <property type="project" value="TreeGrafter"/>
</dbReference>
<dbReference type="PANTHER" id="PTHR23076:SF97">
    <property type="entry name" value="ATP-DEPENDENT ZINC METALLOPROTEASE YME1L1"/>
    <property type="match status" value="1"/>
</dbReference>
<dbReference type="GO" id="GO:0004176">
    <property type="term" value="F:ATP-dependent peptidase activity"/>
    <property type="evidence" value="ECO:0007669"/>
    <property type="project" value="TreeGrafter"/>
</dbReference>
<dbReference type="InterPro" id="IPR003593">
    <property type="entry name" value="AAA+_ATPase"/>
</dbReference>
<dbReference type="SMART" id="SM00382">
    <property type="entry name" value="AAA"/>
    <property type="match status" value="1"/>
</dbReference>
<dbReference type="InterPro" id="IPR027417">
    <property type="entry name" value="P-loop_NTPase"/>
</dbReference>
<gene>
    <name evidence="3" type="primary">ftsH</name>
</gene>
<protein>
    <submittedName>
        <fullName evidence="3">Cell division protein</fullName>
    </submittedName>
</protein>
<dbReference type="EMBL" id="KM462867">
    <property type="protein sequence ID" value="AIT93889.1"/>
    <property type="molecule type" value="Genomic_DNA"/>
</dbReference>
<feature type="domain" description="AAA+ ATPase" evidence="2">
    <location>
        <begin position="693"/>
        <end position="895"/>
    </location>
</feature>
<feature type="transmembrane region" description="Helical" evidence="1">
    <location>
        <begin position="12"/>
        <end position="29"/>
    </location>
</feature>
<geneLocation type="chloroplast" evidence="3"/>
<evidence type="ECO:0000313" key="3">
    <source>
        <dbReference type="EMBL" id="AIT93889.1"/>
    </source>
</evidence>
<keyword evidence="3" id="KW-0131">Cell cycle</keyword>
<keyword evidence="1" id="KW-0812">Transmembrane</keyword>